<accession>A0A654M019</accession>
<dbReference type="AlphaFoldDB" id="A0A654M019"/>
<dbReference type="GO" id="GO:0005509">
    <property type="term" value="F:calcium ion binding"/>
    <property type="evidence" value="ECO:0007669"/>
    <property type="project" value="InterPro"/>
</dbReference>
<proteinExistence type="predicted"/>
<gene>
    <name evidence="4" type="ORF">NMY3_02604</name>
</gene>
<dbReference type="Gene3D" id="2.60.40.10">
    <property type="entry name" value="Immunoglobulins"/>
    <property type="match status" value="2"/>
</dbReference>
<evidence type="ECO:0000259" key="3">
    <source>
        <dbReference type="PROSITE" id="PS50268"/>
    </source>
</evidence>
<dbReference type="EMBL" id="CP012850">
    <property type="protein sequence ID" value="ALI36795.1"/>
    <property type="molecule type" value="Genomic_DNA"/>
</dbReference>
<sequence>MIILILSATVYINYSVWIDIYAQNNGSGDNDEKDPVITVPANPIIAEATGPLGSLVSYNVSATNATGTPIDVSCTPPSDSMFALGTSTVECIAIDEAGNDAKASFAVLVQDTTPPTTELGIVKTGWMGILIDNDSTNSDDIGFAFTGSDLVGVKGFECKLDDGNWRPSTIDYQETDKAGCYYMNVEEGPHSFQVRAVDTSDNKDPNPQSFSWTIISLEDAIVNLRDFVSTIVMPPNLEEELIDSLNNAIGNIQDDGSYDHLICEYLDSFSYSFAKASVLDLFNQDVTNYVDNSFTSIRDRTGCNPPVVSLENEITVDEGVKGVILDASGSFDSKDGKNLDYEWSQIAGTTVDLSNIYKSKASFDAPILEGTSNQVVFFKVQVTDKNDLSSEKTIKVVIRNLVPVHVPPVADDQRVSANTADPTEITLTATDPGGNPLTYSIVSQPQSGTITDLNEDTGSLVYTSNAGFTGQDRFTFKANDGTVDSNTATVRVTVNAVNVPPVADDQRVSANTADPTEITLTATDPGGNPLTYSIVSQPQSGTITDLNEDTGSLVYTSNAGFTGQDRFTFKANDGTVDSNTATVRVTVNAVNVPPVADDQRVSANTADPTEITLTATDPGGNPLTYSIVSQPQSGTITDLNEDTGSLVYTSNAGFTGQDRFTFKANDGTVDSNTATVRVTVNAVNVPPVADDQRVSANTADPTEITLTATDPGGNPLTYSIVSQPQSGTITDLNEDTGSLVYTSNAGFTGQDRFTFKANDGTVDSNTATVRVTVNAVNVPPVADDQRVSANTADPTEITLTATDPGGNPLTYSIVSQPQSGTITDLNEDTGSLVYTSNAGFTGQDRFTFKANDGTVDSNTATVRVTVNAVNVPPVADDQRVSANTADPTEITLTATDPGGNPLTYSIVSQPQSGTITDLNEDTGSLVYTSNAGFTGQDRFTFKANDGTVDSNTATVRVTVNAVNVPPVADDQRVSANTADPTEITLTATDPGGNPLTYSIVSQPQSGTITDLNEDTGSLVYTSNAGFTGQDRFTFKANDGTVDSNTATVRVTVNAVNVPPVADDQRVSANTADPTEITLTATDPGGNPLTYSIVSQPQSGTITDLNEDTGSLVYTSNAGFTGQDRFTFKANDGTVDSNTATVRVTVNEVSTQPVPKPESEPEVDNSSEDTTPPTSTKDTTPPTSTKDSKPSTSKSTGLNSTSLSSGGGLFSDGFPGFTGNMKNLFGN</sequence>
<feature type="compositionally biased region" description="Low complexity" evidence="2">
    <location>
        <begin position="1167"/>
        <end position="1203"/>
    </location>
</feature>
<dbReference type="NCBIfam" id="NF012211">
    <property type="entry name" value="tand_rpt_95"/>
    <property type="match status" value="8"/>
</dbReference>
<dbReference type="Pfam" id="PF17963">
    <property type="entry name" value="Big_9"/>
    <property type="match status" value="8"/>
</dbReference>
<dbReference type="InterPro" id="IPR015919">
    <property type="entry name" value="Cadherin-like_sf"/>
</dbReference>
<dbReference type="InterPro" id="IPR003410">
    <property type="entry name" value="HYR_dom"/>
</dbReference>
<keyword evidence="1" id="KW-0677">Repeat</keyword>
<dbReference type="SMART" id="SM00112">
    <property type="entry name" value="CA"/>
    <property type="match status" value="8"/>
</dbReference>
<dbReference type="Proteomes" id="UP000058925">
    <property type="component" value="Chromosome"/>
</dbReference>
<dbReference type="GO" id="GO:0016020">
    <property type="term" value="C:membrane"/>
    <property type="evidence" value="ECO:0007669"/>
    <property type="project" value="InterPro"/>
</dbReference>
<feature type="region of interest" description="Disordered" evidence="2">
    <location>
        <begin position="1145"/>
        <end position="1226"/>
    </location>
</feature>
<dbReference type="CDD" id="cd11304">
    <property type="entry name" value="Cadherin_repeat"/>
    <property type="match status" value="7"/>
</dbReference>
<dbReference type="KEGG" id="taa:NMY3_02604"/>
<dbReference type="Pfam" id="PF22352">
    <property type="entry name" value="K319L-like_PKD"/>
    <property type="match status" value="1"/>
</dbReference>
<dbReference type="InterPro" id="IPR002126">
    <property type="entry name" value="Cadherin-like_dom"/>
</dbReference>
<evidence type="ECO:0000256" key="2">
    <source>
        <dbReference type="SAM" id="MobiDB-lite"/>
    </source>
</evidence>
<organism evidence="4 5">
    <name type="scientific">Candidatus Nitrosocosmicus oleophilus</name>
    <dbReference type="NCBI Taxonomy" id="1353260"/>
    <lineage>
        <taxon>Archaea</taxon>
        <taxon>Nitrososphaerota</taxon>
        <taxon>Nitrososphaeria</taxon>
        <taxon>Nitrososphaerales</taxon>
        <taxon>Nitrososphaeraceae</taxon>
        <taxon>Candidatus Nitrosocosmicus</taxon>
    </lineage>
</organism>
<feature type="domain" description="Cadherin" evidence="3">
    <location>
        <begin position="1058"/>
        <end position="1162"/>
    </location>
</feature>
<dbReference type="Pfam" id="PF02494">
    <property type="entry name" value="HYR"/>
    <property type="match status" value="1"/>
</dbReference>
<reference evidence="5" key="1">
    <citation type="submission" date="2015-10" db="EMBL/GenBank/DDBJ databases">
        <title>Niche specialization of a soil ammonia-oxidizing archaeon, Candidatus Nitrosocosmicus oleophilus.</title>
        <authorList>
            <person name="Jung M.-Y."/>
            <person name="Rhee S.-K."/>
        </authorList>
    </citation>
    <scope>NUCLEOTIDE SEQUENCE [LARGE SCALE GENOMIC DNA]</scope>
    <source>
        <strain evidence="5">MY3</strain>
    </source>
</reference>
<name>A0A654M019_9ARCH</name>
<dbReference type="PROSITE" id="PS50268">
    <property type="entry name" value="CADHERIN_2"/>
    <property type="match status" value="1"/>
</dbReference>
<protein>
    <submittedName>
        <fullName evidence="4">Poxvirus A28 family protein</fullName>
    </submittedName>
</protein>
<evidence type="ECO:0000256" key="1">
    <source>
        <dbReference type="ARBA" id="ARBA00022737"/>
    </source>
</evidence>
<dbReference type="SUPFAM" id="SSF49313">
    <property type="entry name" value="Cadherin-like"/>
    <property type="match status" value="8"/>
</dbReference>
<dbReference type="Gene3D" id="2.60.40.3440">
    <property type="match status" value="7"/>
</dbReference>
<dbReference type="InterPro" id="IPR013783">
    <property type="entry name" value="Ig-like_fold"/>
</dbReference>
<dbReference type="GO" id="GO:0007156">
    <property type="term" value="P:homophilic cell adhesion via plasma membrane adhesion molecules"/>
    <property type="evidence" value="ECO:0007669"/>
    <property type="project" value="InterPro"/>
</dbReference>
<evidence type="ECO:0000313" key="5">
    <source>
        <dbReference type="Proteomes" id="UP000058925"/>
    </source>
</evidence>
<keyword evidence="5" id="KW-1185">Reference proteome</keyword>
<evidence type="ECO:0000313" key="4">
    <source>
        <dbReference type="EMBL" id="ALI36795.1"/>
    </source>
</evidence>